<evidence type="ECO:0000256" key="3">
    <source>
        <dbReference type="ARBA" id="ARBA00022801"/>
    </source>
</evidence>
<evidence type="ECO:0000256" key="5">
    <source>
        <dbReference type="ARBA" id="ARBA00023049"/>
    </source>
</evidence>
<keyword evidence="4" id="KW-0862">Zinc</keyword>
<evidence type="ECO:0000313" key="7">
    <source>
        <dbReference type="EMBL" id="MDT0642209.1"/>
    </source>
</evidence>
<comment type="caution">
    <text evidence="7">The sequence shown here is derived from an EMBL/GenBank/DDBJ whole genome shotgun (WGS) entry which is preliminary data.</text>
</comment>
<evidence type="ECO:0000256" key="2">
    <source>
        <dbReference type="ARBA" id="ARBA00022723"/>
    </source>
</evidence>
<keyword evidence="5" id="KW-0482">Metalloprotease</keyword>
<gene>
    <name evidence="7" type="ORF">RM553_05120</name>
</gene>
<proteinExistence type="predicted"/>
<sequence>MKSKVNEISIKYRGNLKVKEAPKISSSLCAKELLFSQWNKDHIALHECFKVMLLNNANRVKGIFEVSTGGITGTLVDVRIVFAVALKSLTTAIIIAHNHPSGTLKPSENDKRLTRKIKSAGEFLDIKLLDHLIITPDGSYFSFADEGIL</sequence>
<dbReference type="InterPro" id="IPR020891">
    <property type="entry name" value="UPF0758_CS"/>
</dbReference>
<reference evidence="7 8" key="1">
    <citation type="submission" date="2023-09" db="EMBL/GenBank/DDBJ databases">
        <authorList>
            <person name="Rey-Velasco X."/>
        </authorList>
    </citation>
    <scope>NUCLEOTIDE SEQUENCE [LARGE SCALE GENOMIC DNA]</scope>
    <source>
        <strain evidence="7 8">F363</strain>
    </source>
</reference>
<evidence type="ECO:0000313" key="8">
    <source>
        <dbReference type="Proteomes" id="UP001262889"/>
    </source>
</evidence>
<evidence type="ECO:0000256" key="4">
    <source>
        <dbReference type="ARBA" id="ARBA00022833"/>
    </source>
</evidence>
<dbReference type="InterPro" id="IPR037518">
    <property type="entry name" value="MPN"/>
</dbReference>
<keyword evidence="3" id="KW-0378">Hydrolase</keyword>
<feature type="domain" description="MPN" evidence="6">
    <location>
        <begin position="22"/>
        <end position="149"/>
    </location>
</feature>
<organism evidence="7 8">
    <name type="scientific">Autumnicola tepida</name>
    <dbReference type="NCBI Taxonomy" id="3075595"/>
    <lineage>
        <taxon>Bacteria</taxon>
        <taxon>Pseudomonadati</taxon>
        <taxon>Bacteroidota</taxon>
        <taxon>Flavobacteriia</taxon>
        <taxon>Flavobacteriales</taxon>
        <taxon>Flavobacteriaceae</taxon>
        <taxon>Autumnicola</taxon>
    </lineage>
</organism>
<dbReference type="PROSITE" id="PS50249">
    <property type="entry name" value="MPN"/>
    <property type="match status" value="1"/>
</dbReference>
<evidence type="ECO:0000256" key="1">
    <source>
        <dbReference type="ARBA" id="ARBA00022670"/>
    </source>
</evidence>
<keyword evidence="8" id="KW-1185">Reference proteome</keyword>
<keyword evidence="2" id="KW-0479">Metal-binding</keyword>
<dbReference type="PANTHER" id="PTHR30471">
    <property type="entry name" value="DNA REPAIR PROTEIN RADC"/>
    <property type="match status" value="1"/>
</dbReference>
<dbReference type="Gene3D" id="3.40.140.10">
    <property type="entry name" value="Cytidine Deaminase, domain 2"/>
    <property type="match status" value="1"/>
</dbReference>
<dbReference type="PANTHER" id="PTHR30471:SF3">
    <property type="entry name" value="UPF0758 PROTEIN YEES-RELATED"/>
    <property type="match status" value="1"/>
</dbReference>
<evidence type="ECO:0000259" key="6">
    <source>
        <dbReference type="PROSITE" id="PS50249"/>
    </source>
</evidence>
<dbReference type="InterPro" id="IPR025657">
    <property type="entry name" value="RadC_JAB"/>
</dbReference>
<dbReference type="InterPro" id="IPR001405">
    <property type="entry name" value="UPF0758"/>
</dbReference>
<name>A0ABU3C7C5_9FLAO</name>
<keyword evidence="1" id="KW-0645">Protease</keyword>
<dbReference type="EMBL" id="JAVRHQ010000004">
    <property type="protein sequence ID" value="MDT0642209.1"/>
    <property type="molecule type" value="Genomic_DNA"/>
</dbReference>
<dbReference type="PROSITE" id="PS01302">
    <property type="entry name" value="UPF0758"/>
    <property type="match status" value="1"/>
</dbReference>
<dbReference type="Pfam" id="PF04002">
    <property type="entry name" value="RadC"/>
    <property type="match status" value="1"/>
</dbReference>
<dbReference type="RefSeq" id="WP_311533883.1">
    <property type="nucleotide sequence ID" value="NZ_JAVRHQ010000004.1"/>
</dbReference>
<dbReference type="Proteomes" id="UP001262889">
    <property type="component" value="Unassembled WGS sequence"/>
</dbReference>
<dbReference type="CDD" id="cd08071">
    <property type="entry name" value="MPN_DUF2466"/>
    <property type="match status" value="1"/>
</dbReference>
<protein>
    <submittedName>
        <fullName evidence="7">JAB domain-containing protein</fullName>
    </submittedName>
</protein>
<accession>A0ABU3C7C5</accession>